<feature type="domain" description="Unconventional myosin-Va/b" evidence="2">
    <location>
        <begin position="13"/>
        <end position="57"/>
    </location>
</feature>
<reference evidence="3" key="1">
    <citation type="submission" date="2019-04" db="EMBL/GenBank/DDBJ databases">
        <authorList>
            <person name="Alioto T."/>
            <person name="Alioto T."/>
        </authorList>
    </citation>
    <scope>NUCLEOTIDE SEQUENCE [LARGE SCALE GENOMIC DNA]</scope>
</reference>
<protein>
    <recommendedName>
        <fullName evidence="2">Unconventional myosin-Va/b domain-containing protein</fullName>
    </recommendedName>
</protein>
<keyword evidence="4" id="KW-1185">Reference proteome</keyword>
<name>A0A5E4DFB9_MARMO</name>
<proteinExistence type="predicted"/>
<evidence type="ECO:0000313" key="3">
    <source>
        <dbReference type="EMBL" id="VTJ92385.1"/>
    </source>
</evidence>
<dbReference type="EMBL" id="CABDUW010020618">
    <property type="protein sequence ID" value="VTJ92385.1"/>
    <property type="molecule type" value="Genomic_DNA"/>
</dbReference>
<dbReference type="Proteomes" id="UP000335636">
    <property type="component" value="Unassembled WGS sequence"/>
</dbReference>
<dbReference type="Pfam" id="PF25966">
    <property type="entry name" value="Myo5a"/>
    <property type="match status" value="1"/>
</dbReference>
<feature type="non-terminal residue" evidence="3">
    <location>
        <position position="59"/>
    </location>
</feature>
<evidence type="ECO:0000256" key="1">
    <source>
        <dbReference type="SAM" id="Coils"/>
    </source>
</evidence>
<keyword evidence="1" id="KW-0175">Coiled coil</keyword>
<evidence type="ECO:0000313" key="4">
    <source>
        <dbReference type="Proteomes" id="UP000335636"/>
    </source>
</evidence>
<feature type="coiled-coil region" evidence="1">
    <location>
        <begin position="27"/>
        <end position="54"/>
    </location>
</feature>
<dbReference type="AlphaFoldDB" id="A0A5E4DFB9"/>
<sequence>MKTSFPCSFLPLQEIGVEKAAMDMTVFLKLQKRVRELEQERKKLQVQLEKREQDSKKVQ</sequence>
<accession>A0A5E4DFB9</accession>
<comment type="caution">
    <text evidence="3">The sequence shown here is derived from an EMBL/GenBank/DDBJ whole genome shotgun (WGS) entry which is preliminary data.</text>
</comment>
<gene>
    <name evidence="3" type="ORF">MONAX_5E013401</name>
</gene>
<evidence type="ECO:0000259" key="2">
    <source>
        <dbReference type="Pfam" id="PF25966"/>
    </source>
</evidence>
<dbReference type="InterPro" id="IPR058662">
    <property type="entry name" value="Myo5a/b_dom"/>
</dbReference>
<organism evidence="3 4">
    <name type="scientific">Marmota monax</name>
    <name type="common">Woodchuck</name>
    <dbReference type="NCBI Taxonomy" id="9995"/>
    <lineage>
        <taxon>Eukaryota</taxon>
        <taxon>Metazoa</taxon>
        <taxon>Chordata</taxon>
        <taxon>Craniata</taxon>
        <taxon>Vertebrata</taxon>
        <taxon>Euteleostomi</taxon>
        <taxon>Mammalia</taxon>
        <taxon>Eutheria</taxon>
        <taxon>Euarchontoglires</taxon>
        <taxon>Glires</taxon>
        <taxon>Rodentia</taxon>
        <taxon>Sciuromorpha</taxon>
        <taxon>Sciuridae</taxon>
        <taxon>Xerinae</taxon>
        <taxon>Marmotini</taxon>
        <taxon>Marmota</taxon>
    </lineage>
</organism>